<proteinExistence type="predicted"/>
<reference evidence="3" key="1">
    <citation type="submission" date="2017-02" db="UniProtKB">
        <authorList>
            <consortium name="WormBaseParasite"/>
        </authorList>
    </citation>
    <scope>IDENTIFICATION</scope>
</reference>
<evidence type="ECO:0000313" key="2">
    <source>
        <dbReference type="Proteomes" id="UP000278627"/>
    </source>
</evidence>
<dbReference type="GO" id="GO:0070628">
    <property type="term" value="F:proteasome binding"/>
    <property type="evidence" value="ECO:0007669"/>
    <property type="project" value="InterPro"/>
</dbReference>
<dbReference type="GO" id="GO:0016504">
    <property type="term" value="F:peptidase activator activity"/>
    <property type="evidence" value="ECO:0007669"/>
    <property type="project" value="InterPro"/>
</dbReference>
<dbReference type="Proteomes" id="UP000278627">
    <property type="component" value="Unassembled WGS sequence"/>
</dbReference>
<dbReference type="STRING" id="6280.A0A0N4TA16"/>
<dbReference type="InterPro" id="IPR035309">
    <property type="entry name" value="PSME4"/>
</dbReference>
<dbReference type="WBParaSite" id="BPAG_0000505301-mRNA-1">
    <property type="protein sequence ID" value="BPAG_0000505301-mRNA-1"/>
    <property type="gene ID" value="BPAG_0000505301"/>
</dbReference>
<protein>
    <submittedName>
        <fullName evidence="3">Transportin-3</fullName>
    </submittedName>
</protein>
<dbReference type="GO" id="GO:0005829">
    <property type="term" value="C:cytosol"/>
    <property type="evidence" value="ECO:0007669"/>
    <property type="project" value="TreeGrafter"/>
</dbReference>
<organism evidence="3">
    <name type="scientific">Brugia pahangi</name>
    <name type="common">Filarial nematode worm</name>
    <dbReference type="NCBI Taxonomy" id="6280"/>
    <lineage>
        <taxon>Eukaryota</taxon>
        <taxon>Metazoa</taxon>
        <taxon>Ecdysozoa</taxon>
        <taxon>Nematoda</taxon>
        <taxon>Chromadorea</taxon>
        <taxon>Rhabditida</taxon>
        <taxon>Spirurina</taxon>
        <taxon>Spiruromorpha</taxon>
        <taxon>Filarioidea</taxon>
        <taxon>Onchocercidae</taxon>
        <taxon>Brugia</taxon>
    </lineage>
</organism>
<reference evidence="1 2" key="2">
    <citation type="submission" date="2018-11" db="EMBL/GenBank/DDBJ databases">
        <authorList>
            <consortium name="Pathogen Informatics"/>
        </authorList>
    </citation>
    <scope>NUCLEOTIDE SEQUENCE [LARGE SCALE GENOMIC DNA]</scope>
</reference>
<gene>
    <name evidence="1" type="ORF">BPAG_LOCUS5017</name>
</gene>
<evidence type="ECO:0000313" key="1">
    <source>
        <dbReference type="EMBL" id="VDN86203.1"/>
    </source>
</evidence>
<dbReference type="GO" id="GO:0010499">
    <property type="term" value="P:proteasomal ubiquitin-independent protein catabolic process"/>
    <property type="evidence" value="ECO:0007669"/>
    <property type="project" value="TreeGrafter"/>
</dbReference>
<sequence>MYFVQGALNQCEWRVTELWNQLFQKCLGTMEESYQNLRERIGSSIATIVWFDLSHLYIDPRLPKKFHPMKIDDVMGKISAKLELLWSEVAVAKRDDDEVEDICLDRNMAISNGEGNGRKKAIMTFKCALNYLNAHWVHSFTALPPAIFNVLPLLIHFENETSDEELKNSCHDQLRQGMSQTLIVASNVEMVLCGIKELASSAASWWKPKVSLLKYMQVAVFSNFFLFLHHRPFLQSILCSMILDPKFE</sequence>
<dbReference type="GO" id="GO:0005634">
    <property type="term" value="C:nucleus"/>
    <property type="evidence" value="ECO:0007669"/>
    <property type="project" value="TreeGrafter"/>
</dbReference>
<keyword evidence="2" id="KW-1185">Reference proteome</keyword>
<dbReference type="PANTHER" id="PTHR32170">
    <property type="entry name" value="PROTEASOME ACTIVATOR COMPLEX SUBUNIT 4"/>
    <property type="match status" value="1"/>
</dbReference>
<dbReference type="AlphaFoldDB" id="A0A0N4TA16"/>
<dbReference type="PANTHER" id="PTHR32170:SF3">
    <property type="entry name" value="PROTEASOME ACTIVATOR COMPLEX SUBUNIT 4"/>
    <property type="match status" value="1"/>
</dbReference>
<accession>A0A0N4TA16</accession>
<evidence type="ECO:0000313" key="3">
    <source>
        <dbReference type="WBParaSite" id="BPAG_0000505301-mRNA-1"/>
    </source>
</evidence>
<dbReference type="EMBL" id="UZAD01003053">
    <property type="protein sequence ID" value="VDN86203.1"/>
    <property type="molecule type" value="Genomic_DNA"/>
</dbReference>
<name>A0A0N4TA16_BRUPA</name>